<dbReference type="EMBL" id="MN740961">
    <property type="protein sequence ID" value="QHU20038.1"/>
    <property type="molecule type" value="Genomic_DNA"/>
</dbReference>
<evidence type="ECO:0000259" key="1">
    <source>
        <dbReference type="Pfam" id="PF00535"/>
    </source>
</evidence>
<dbReference type="AlphaFoldDB" id="A0A6C0KUM6"/>
<reference evidence="2" key="1">
    <citation type="journal article" date="2020" name="Nature">
        <title>Giant virus diversity and host interactions through global metagenomics.</title>
        <authorList>
            <person name="Schulz F."/>
            <person name="Roux S."/>
            <person name="Paez-Espino D."/>
            <person name="Jungbluth S."/>
            <person name="Walsh D.A."/>
            <person name="Denef V.J."/>
            <person name="McMahon K.D."/>
            <person name="Konstantinidis K.T."/>
            <person name="Eloe-Fadrosh E.A."/>
            <person name="Kyrpides N.C."/>
            <person name="Woyke T."/>
        </authorList>
    </citation>
    <scope>NUCLEOTIDE SEQUENCE</scope>
    <source>
        <strain evidence="2">GVMAG-S-3300013014-136</strain>
    </source>
</reference>
<dbReference type="GO" id="GO:0016758">
    <property type="term" value="F:hexosyltransferase activity"/>
    <property type="evidence" value="ECO:0007669"/>
    <property type="project" value="UniProtKB-ARBA"/>
</dbReference>
<organism evidence="2">
    <name type="scientific">viral metagenome</name>
    <dbReference type="NCBI Taxonomy" id="1070528"/>
    <lineage>
        <taxon>unclassified sequences</taxon>
        <taxon>metagenomes</taxon>
        <taxon>organismal metagenomes</taxon>
    </lineage>
</organism>
<evidence type="ECO:0000313" key="2">
    <source>
        <dbReference type="EMBL" id="QHU20038.1"/>
    </source>
</evidence>
<accession>A0A6C0KUM6</accession>
<protein>
    <recommendedName>
        <fullName evidence="1">Glycosyltransferase 2-like domain-containing protein</fullName>
    </recommendedName>
</protein>
<feature type="domain" description="Glycosyltransferase 2-like" evidence="1">
    <location>
        <begin position="4"/>
        <end position="147"/>
    </location>
</feature>
<dbReference type="SUPFAM" id="SSF53448">
    <property type="entry name" value="Nucleotide-diphospho-sugar transferases"/>
    <property type="match status" value="1"/>
</dbReference>
<dbReference type="PANTHER" id="PTHR22916">
    <property type="entry name" value="GLYCOSYLTRANSFERASE"/>
    <property type="match status" value="1"/>
</dbReference>
<dbReference type="CDD" id="cd00761">
    <property type="entry name" value="Glyco_tranf_GTA_type"/>
    <property type="match status" value="1"/>
</dbReference>
<sequence>MSVSAIIPSYNRFKYLLNAIESCRNQTLKPVQIIVINDGSTEPEYYSHDFGDDVTVIHLSKNSCYIFGEKSPGGIQRNLGIQIATGDYVAFLDDDDYWLPSKLETQIRQMKDNSIEMSCTEGFIGSGAFDKDKKYKKYLSEHFMGVLKQIFFSKRLIVNDFPEIWTKRLLEIHNCIITSSVVVKKDLLKQVGCFNRLKIADDYDCWLRLLNNTKCLFVKEPLVYYDDNHGNGREYLLT</sequence>
<dbReference type="Gene3D" id="3.90.550.10">
    <property type="entry name" value="Spore Coat Polysaccharide Biosynthesis Protein SpsA, Chain A"/>
    <property type="match status" value="1"/>
</dbReference>
<dbReference type="InterPro" id="IPR001173">
    <property type="entry name" value="Glyco_trans_2-like"/>
</dbReference>
<name>A0A6C0KUM6_9ZZZZ</name>
<dbReference type="InterPro" id="IPR029044">
    <property type="entry name" value="Nucleotide-diphossugar_trans"/>
</dbReference>
<dbReference type="PANTHER" id="PTHR22916:SF3">
    <property type="entry name" value="UDP-GLCNAC:BETAGAL BETA-1,3-N-ACETYLGLUCOSAMINYLTRANSFERASE-LIKE PROTEIN 1"/>
    <property type="match status" value="1"/>
</dbReference>
<dbReference type="Pfam" id="PF00535">
    <property type="entry name" value="Glycos_transf_2"/>
    <property type="match status" value="1"/>
</dbReference>
<proteinExistence type="predicted"/>